<feature type="transmembrane region" description="Helical" evidence="9">
    <location>
        <begin position="275"/>
        <end position="294"/>
    </location>
</feature>
<feature type="transmembrane region" description="Helical" evidence="9">
    <location>
        <begin position="469"/>
        <end position="486"/>
    </location>
</feature>
<feature type="transmembrane region" description="Helical" evidence="9">
    <location>
        <begin position="333"/>
        <end position="353"/>
    </location>
</feature>
<comment type="similarity">
    <text evidence="2">Belongs to the monovalent cation:proton antiporter 2 (CPA2) transporter (TC 2.A.37) family.</text>
</comment>
<dbReference type="Pfam" id="PF00999">
    <property type="entry name" value="Na_H_Exchanger"/>
    <property type="match status" value="1"/>
</dbReference>
<dbReference type="GO" id="GO:1902600">
    <property type="term" value="P:proton transmembrane transport"/>
    <property type="evidence" value="ECO:0007669"/>
    <property type="project" value="InterPro"/>
</dbReference>
<evidence type="ECO:0000259" key="10">
    <source>
        <dbReference type="Pfam" id="PF00999"/>
    </source>
</evidence>
<evidence type="ECO:0000313" key="12">
    <source>
        <dbReference type="Proteomes" id="UP000324194"/>
    </source>
</evidence>
<feature type="transmembrane region" description="Helical" evidence="9">
    <location>
        <begin position="222"/>
        <end position="239"/>
    </location>
</feature>
<dbReference type="GO" id="GO:0015297">
    <property type="term" value="F:antiporter activity"/>
    <property type="evidence" value="ECO:0007669"/>
    <property type="project" value="UniProtKB-KW"/>
</dbReference>
<organism evidence="11 12">
    <name type="scientific">Aquicella siphonis</name>
    <dbReference type="NCBI Taxonomy" id="254247"/>
    <lineage>
        <taxon>Bacteria</taxon>
        <taxon>Pseudomonadati</taxon>
        <taxon>Pseudomonadota</taxon>
        <taxon>Gammaproteobacteria</taxon>
        <taxon>Legionellales</taxon>
        <taxon>Coxiellaceae</taxon>
        <taxon>Aquicella</taxon>
    </lineage>
</organism>
<name>A0A5E4PG40_9COXI</name>
<keyword evidence="7" id="KW-0406">Ion transport</keyword>
<dbReference type="PANTHER" id="PTHR42751">
    <property type="entry name" value="SODIUM/HYDROGEN EXCHANGER FAMILY/TRKA DOMAIN PROTEIN"/>
    <property type="match status" value="1"/>
</dbReference>
<dbReference type="KEGG" id="asip:AQUSIP_07680"/>
<proteinExistence type="inferred from homology"/>
<feature type="transmembrane region" description="Helical" evidence="9">
    <location>
        <begin position="91"/>
        <end position="115"/>
    </location>
</feature>
<dbReference type="PANTHER" id="PTHR42751:SF3">
    <property type="entry name" value="SODIUM_GLUTAMATE SYMPORTER"/>
    <property type="match status" value="1"/>
</dbReference>
<dbReference type="RefSeq" id="WP_148338781.1">
    <property type="nucleotide sequence ID" value="NZ_LR699119.1"/>
</dbReference>
<dbReference type="EMBL" id="LR699119">
    <property type="protein sequence ID" value="VVC75478.1"/>
    <property type="molecule type" value="Genomic_DNA"/>
</dbReference>
<comment type="subcellular location">
    <subcellularLocation>
        <location evidence="1">Membrane</location>
        <topology evidence="1">Multi-pass membrane protein</topology>
    </subcellularLocation>
</comment>
<dbReference type="OrthoDB" id="3418949at2"/>
<protein>
    <submittedName>
        <fullName evidence="11">Inner membrane protein YbaL</fullName>
    </submittedName>
</protein>
<evidence type="ECO:0000256" key="1">
    <source>
        <dbReference type="ARBA" id="ARBA00004141"/>
    </source>
</evidence>
<feature type="transmembrane region" description="Helical" evidence="9">
    <location>
        <begin position="300"/>
        <end position="321"/>
    </location>
</feature>
<dbReference type="InterPro" id="IPR038770">
    <property type="entry name" value="Na+/solute_symporter_sf"/>
</dbReference>
<keyword evidence="5 9" id="KW-0812">Transmembrane</keyword>
<evidence type="ECO:0000256" key="9">
    <source>
        <dbReference type="SAM" id="Phobius"/>
    </source>
</evidence>
<evidence type="ECO:0000256" key="4">
    <source>
        <dbReference type="ARBA" id="ARBA00022449"/>
    </source>
</evidence>
<evidence type="ECO:0000256" key="2">
    <source>
        <dbReference type="ARBA" id="ARBA00005551"/>
    </source>
</evidence>
<keyword evidence="8 9" id="KW-0472">Membrane</keyword>
<evidence type="ECO:0000256" key="7">
    <source>
        <dbReference type="ARBA" id="ARBA00023065"/>
    </source>
</evidence>
<keyword evidence="6 9" id="KW-1133">Transmembrane helix</keyword>
<feature type="transmembrane region" description="Helical" evidence="9">
    <location>
        <begin position="33"/>
        <end position="54"/>
    </location>
</feature>
<feature type="transmembrane region" description="Helical" evidence="9">
    <location>
        <begin position="195"/>
        <end position="215"/>
    </location>
</feature>
<accession>A0A5E4PG40</accession>
<evidence type="ECO:0000256" key="6">
    <source>
        <dbReference type="ARBA" id="ARBA00022989"/>
    </source>
</evidence>
<evidence type="ECO:0000256" key="8">
    <source>
        <dbReference type="ARBA" id="ARBA00023136"/>
    </source>
</evidence>
<keyword evidence="12" id="KW-1185">Reference proteome</keyword>
<dbReference type="AlphaFoldDB" id="A0A5E4PG40"/>
<dbReference type="GO" id="GO:0016020">
    <property type="term" value="C:membrane"/>
    <property type="evidence" value="ECO:0007669"/>
    <property type="project" value="UniProtKB-SubCell"/>
</dbReference>
<feature type="transmembrane region" description="Helical" evidence="9">
    <location>
        <begin position="359"/>
        <end position="379"/>
    </location>
</feature>
<keyword evidence="4" id="KW-0050">Antiport</keyword>
<dbReference type="InterPro" id="IPR006153">
    <property type="entry name" value="Cation/H_exchanger_TM"/>
</dbReference>
<feature type="transmembrane region" description="Helical" evidence="9">
    <location>
        <begin position="6"/>
        <end position="26"/>
    </location>
</feature>
<feature type="transmembrane region" description="Helical" evidence="9">
    <location>
        <begin position="546"/>
        <end position="566"/>
    </location>
</feature>
<feature type="transmembrane region" description="Helical" evidence="9">
    <location>
        <begin position="121"/>
        <end position="140"/>
    </location>
</feature>
<feature type="domain" description="Cation/H+ exchanger transmembrane" evidence="10">
    <location>
        <begin position="16"/>
        <end position="379"/>
    </location>
</feature>
<evidence type="ECO:0000313" key="11">
    <source>
        <dbReference type="EMBL" id="VVC75478.1"/>
    </source>
</evidence>
<feature type="transmembrane region" description="Helical" evidence="9">
    <location>
        <begin position="516"/>
        <end position="540"/>
    </location>
</feature>
<keyword evidence="3" id="KW-0813">Transport</keyword>
<feature type="transmembrane region" description="Helical" evidence="9">
    <location>
        <begin position="428"/>
        <end position="449"/>
    </location>
</feature>
<feature type="transmembrane region" description="Helical" evidence="9">
    <location>
        <begin position="60"/>
        <end position="79"/>
    </location>
</feature>
<dbReference type="Gene3D" id="1.20.1530.20">
    <property type="match status" value="1"/>
</dbReference>
<gene>
    <name evidence="11" type="primary">ybaL_2</name>
    <name evidence="11" type="ORF">AQUSIP_07680</name>
</gene>
<feature type="transmembrane region" description="Helical" evidence="9">
    <location>
        <begin position="152"/>
        <end position="175"/>
    </location>
</feature>
<sequence>MHTPAMIFIQDLAIIMLIAGFVILLCHQLRQPIVLGYIIAGVIIGSHTPPFSLITDEATIKTLAELGVIFLMFSLGLEFNFRKLGKVGKTAIIAAGSEIIFMVWLGYEIGLLLGWTRINAIFLGAVLSISSTTIIVKALTELKMKNESFSQIIFGILIIEDIFAILILALLSSIATSGTLQFKDAAITAAKLSSFLTVSLIAGILFIPRLLSYIAKFKNDEVLLITVLGLCFGFCLLVVEFNYSVALGAFIIGAIIAESNQITRIEHLINPIRDMFSAIFFVSVGLLFDPGVLAEYFIPIVVITMVVIIGKVMSCSLGVLITGHSGRTAMRAGMGLAQIGEFSFIIASLGITLNVTGNFLYSIAVCVSIITTLTTPFLIKYSDPFTRLMAGLIPQKIAATFKIYTNWLQNIRPSEDQLMLEKTINRSLVQVIINIFIVIAIFLSGTYIANTELGNTIIRITNHHLQQSMIWASALIISLPFLIAAYRKIIALSMILAELGTKDRAGSHMTYKIRKIISGVIPMIFISTMMLLISLLSASILPPLELLFLILILAGILIAIVWPWFVKLHAKLQITLMESINKDQGKKNS</sequence>
<evidence type="ECO:0000256" key="5">
    <source>
        <dbReference type="ARBA" id="ARBA00022692"/>
    </source>
</evidence>
<dbReference type="Proteomes" id="UP000324194">
    <property type="component" value="Chromosome 1"/>
</dbReference>
<reference evidence="11 12" key="1">
    <citation type="submission" date="2019-08" db="EMBL/GenBank/DDBJ databases">
        <authorList>
            <person name="Guy L."/>
        </authorList>
    </citation>
    <scope>NUCLEOTIDE SEQUENCE [LARGE SCALE GENOMIC DNA]</scope>
    <source>
        <strain evidence="11 12">SGT-108</strain>
    </source>
</reference>
<evidence type="ECO:0000256" key="3">
    <source>
        <dbReference type="ARBA" id="ARBA00022448"/>
    </source>
</evidence>